<dbReference type="KEGG" id="erc:Ecym_3280"/>
<dbReference type="HOGENOM" id="CLU_091426_0_0_1"/>
<gene>
    <name evidence="6" type="ordered locus">Ecym_3280</name>
</gene>
<dbReference type="GO" id="GO:0005759">
    <property type="term" value="C:mitochondrial matrix"/>
    <property type="evidence" value="ECO:0007669"/>
    <property type="project" value="EnsemblFungi"/>
</dbReference>
<dbReference type="AlphaFoldDB" id="G8JRK4"/>
<dbReference type="GO" id="GO:0043504">
    <property type="term" value="P:mitochondrial DNA repair"/>
    <property type="evidence" value="ECO:0007669"/>
    <property type="project" value="EnsemblFungi"/>
</dbReference>
<dbReference type="GO" id="GO:0000722">
    <property type="term" value="P:telomere maintenance via recombination"/>
    <property type="evidence" value="ECO:0007669"/>
    <property type="project" value="EnsemblFungi"/>
</dbReference>
<evidence type="ECO:0000313" key="6">
    <source>
        <dbReference type="EMBL" id="AET38773.1"/>
    </source>
</evidence>
<dbReference type="InterPro" id="IPR041247">
    <property type="entry name" value="Rad52_fam"/>
</dbReference>
<keyword evidence="7" id="KW-1185">Reference proteome</keyword>
<dbReference type="STRING" id="931890.G8JRK4"/>
<keyword evidence="4 5" id="KW-0234">DNA repair</keyword>
<evidence type="ECO:0000256" key="1">
    <source>
        <dbReference type="ARBA" id="ARBA00006638"/>
    </source>
</evidence>
<comment type="similarity">
    <text evidence="1 5">Belongs to the RAD52 family.</text>
</comment>
<dbReference type="InterPro" id="IPR042525">
    <property type="entry name" value="Rad52_Rad59_Rad22_sf"/>
</dbReference>
<evidence type="ECO:0000256" key="3">
    <source>
        <dbReference type="ARBA" id="ARBA00023172"/>
    </source>
</evidence>
<evidence type="ECO:0000256" key="4">
    <source>
        <dbReference type="ARBA" id="ARBA00023204"/>
    </source>
</evidence>
<dbReference type="EMBL" id="CP002499">
    <property type="protein sequence ID" value="AET38773.1"/>
    <property type="molecule type" value="Genomic_DNA"/>
</dbReference>
<dbReference type="Gene3D" id="3.30.390.80">
    <property type="entry name" value="DNA repair protein Rad52/59/22"/>
    <property type="match status" value="1"/>
</dbReference>
<dbReference type="Pfam" id="PF04098">
    <property type="entry name" value="Rad52_Rad22"/>
    <property type="match status" value="1"/>
</dbReference>
<reference evidence="7" key="1">
    <citation type="journal article" date="2012" name="G3 (Bethesda)">
        <title>Pichia sorbitophila, an interspecies yeast hybrid reveals early steps of genome resolution following polyploidization.</title>
        <authorList>
            <person name="Leh Louis V."/>
            <person name="Despons L."/>
            <person name="Friedrich A."/>
            <person name="Martin T."/>
            <person name="Durrens P."/>
            <person name="Casaregola S."/>
            <person name="Neuveglise C."/>
            <person name="Fairhead C."/>
            <person name="Marck C."/>
            <person name="Cruz J.A."/>
            <person name="Straub M.L."/>
            <person name="Kugler V."/>
            <person name="Sacerdot C."/>
            <person name="Uzunov Z."/>
            <person name="Thierry A."/>
            <person name="Weiss S."/>
            <person name="Bleykasten C."/>
            <person name="De Montigny J."/>
            <person name="Jacques N."/>
            <person name="Jung P."/>
            <person name="Lemaire M."/>
            <person name="Mallet S."/>
            <person name="Morel G."/>
            <person name="Richard G.F."/>
            <person name="Sarkar A."/>
            <person name="Savel G."/>
            <person name="Schacherer J."/>
            <person name="Seret M.L."/>
            <person name="Talla E."/>
            <person name="Samson G."/>
            <person name="Jubin C."/>
            <person name="Poulain J."/>
            <person name="Vacherie B."/>
            <person name="Barbe V."/>
            <person name="Pelletier E."/>
            <person name="Sherman D.J."/>
            <person name="Westhof E."/>
            <person name="Weissenbach J."/>
            <person name="Baret P.V."/>
            <person name="Wincker P."/>
            <person name="Gaillardin C."/>
            <person name="Dujon B."/>
            <person name="Souciet J.L."/>
        </authorList>
    </citation>
    <scope>NUCLEOTIDE SEQUENCE [LARGE SCALE GENOMIC DNA]</scope>
    <source>
        <strain evidence="7">CBS 270.75 / DBVPG 7215 / KCTC 17166 / NRRL Y-17582</strain>
    </source>
</reference>
<proteinExistence type="inferred from homology"/>
<comment type="subcellular location">
    <subcellularLocation>
        <location evidence="5">Nucleus</location>
    </subcellularLocation>
</comment>
<dbReference type="InterPro" id="IPR007232">
    <property type="entry name" value="Rad52_Rad59_Rad22"/>
</dbReference>
<dbReference type="GO" id="GO:0000724">
    <property type="term" value="P:double-strand break repair via homologous recombination"/>
    <property type="evidence" value="ECO:0007669"/>
    <property type="project" value="TreeGrafter"/>
</dbReference>
<evidence type="ECO:0000256" key="2">
    <source>
        <dbReference type="ARBA" id="ARBA00022763"/>
    </source>
</evidence>
<dbReference type="RefSeq" id="XP_003645590.1">
    <property type="nucleotide sequence ID" value="XM_003645542.1"/>
</dbReference>
<dbReference type="InParanoid" id="G8JRK4"/>
<accession>G8JRK4</accession>
<keyword evidence="2 5" id="KW-0227">DNA damage</keyword>
<keyword evidence="5" id="KW-0539">Nucleus</keyword>
<dbReference type="GO" id="GO:0045002">
    <property type="term" value="P:double-strand break repair via single-strand annealing"/>
    <property type="evidence" value="ECO:0007669"/>
    <property type="project" value="EnsemblFungi"/>
</dbReference>
<name>G8JRK4_ERECY</name>
<protein>
    <recommendedName>
        <fullName evidence="5">DNA repair protein RAD59</fullName>
    </recommendedName>
</protein>
<evidence type="ECO:0000256" key="5">
    <source>
        <dbReference type="PIRNR" id="PIRNR022936"/>
    </source>
</evidence>
<dbReference type="Proteomes" id="UP000006790">
    <property type="component" value="Chromosome 3"/>
</dbReference>
<comment type="subunit">
    <text evidence="5">Interacts with RAD51 and RAD52.</text>
</comment>
<dbReference type="GeneID" id="11472180"/>
<dbReference type="InterPro" id="IPR016810">
    <property type="entry name" value="Rad59"/>
</dbReference>
<dbReference type="eggNOG" id="KOG4141">
    <property type="taxonomic scope" value="Eukaryota"/>
</dbReference>
<dbReference type="OMA" id="WSVQRIG"/>
<dbReference type="OrthoDB" id="206565at2759"/>
<evidence type="ECO:0000313" key="7">
    <source>
        <dbReference type="Proteomes" id="UP000006790"/>
    </source>
</evidence>
<dbReference type="FunCoup" id="G8JRK4">
    <property type="interactions" value="125"/>
</dbReference>
<dbReference type="PANTHER" id="PTHR12132:SF2">
    <property type="entry name" value="DNA REPAIR PROTEIN RAD59"/>
    <property type="match status" value="1"/>
</dbReference>
<dbReference type="PIRSF" id="PIRSF022936">
    <property type="entry name" value="RAD59_fungi"/>
    <property type="match status" value="1"/>
</dbReference>
<dbReference type="PANTHER" id="PTHR12132">
    <property type="entry name" value="DNA REPAIR AND RECOMBINATION PROTEIN RAD52, RAD59"/>
    <property type="match status" value="1"/>
</dbReference>
<keyword evidence="3 5" id="KW-0233">DNA recombination</keyword>
<dbReference type="GO" id="GO:0006277">
    <property type="term" value="P:DNA amplification"/>
    <property type="evidence" value="ECO:0007669"/>
    <property type="project" value="EnsemblFungi"/>
</dbReference>
<dbReference type="GO" id="GO:2000278">
    <property type="term" value="P:regulation of DNA biosynthetic process"/>
    <property type="evidence" value="ECO:0007669"/>
    <property type="project" value="EnsemblFungi"/>
</dbReference>
<dbReference type="GO" id="GO:0005634">
    <property type="term" value="C:nucleus"/>
    <property type="evidence" value="ECO:0007669"/>
    <property type="project" value="UniProtKB-SubCell"/>
</dbReference>
<comment type="function">
    <text evidence="5">Involved in the repair of double-strand breaks in DNA during vegetative growth via recombination and single-strand annealing. Anneals complementary single-stranded DNA.</text>
</comment>
<dbReference type="SUPFAM" id="SSF54768">
    <property type="entry name" value="dsRNA-binding domain-like"/>
    <property type="match status" value="1"/>
</dbReference>
<organism evidence="6 7">
    <name type="scientific">Eremothecium cymbalariae (strain CBS 270.75 / DBVPG 7215 / KCTC 17166 / NRRL Y-17582)</name>
    <name type="common">Yeast</name>
    <dbReference type="NCBI Taxonomy" id="931890"/>
    <lineage>
        <taxon>Eukaryota</taxon>
        <taxon>Fungi</taxon>
        <taxon>Dikarya</taxon>
        <taxon>Ascomycota</taxon>
        <taxon>Saccharomycotina</taxon>
        <taxon>Saccharomycetes</taxon>
        <taxon>Saccharomycetales</taxon>
        <taxon>Saccharomycetaceae</taxon>
        <taxon>Eremothecium</taxon>
    </lineage>
</organism>
<sequence length="206" mass="23162">MSDYTEISWDNVEYHAGNGVTLTDFPVIEDWYNRPASKWSMRSIGVFQSKIEQYTYKIYHANKYGKHNLSKLIPGYLLIQFANESFGYNGWSSSIVDIAITKSITSVKNDGSGPIEMHTVTAEARVKLVLQDGTNTEASGFSNATMSSKLEAYGKAKKEAINDALKKCLLSFEQLLYEHEEKVAKNFYTDGLYGSKVKLKSDKPQP</sequence>